<dbReference type="PhylomeDB" id="A0A0G4H5S9"/>
<dbReference type="VEuPathDB" id="CryptoDB:Vbra_6627"/>
<accession>A0A0G4H5S9</accession>
<keyword evidence="2" id="KW-1185">Reference proteome</keyword>
<evidence type="ECO:0000313" key="1">
    <source>
        <dbReference type="EMBL" id="CEM39198.1"/>
    </source>
</evidence>
<reference evidence="1 2" key="1">
    <citation type="submission" date="2014-11" db="EMBL/GenBank/DDBJ databases">
        <authorList>
            <person name="Zhu J."/>
            <person name="Qi W."/>
            <person name="Song R."/>
        </authorList>
    </citation>
    <scope>NUCLEOTIDE SEQUENCE [LARGE SCALE GENOMIC DNA]</scope>
</reference>
<protein>
    <submittedName>
        <fullName evidence="1">Uncharacterized protein</fullName>
    </submittedName>
</protein>
<evidence type="ECO:0000313" key="2">
    <source>
        <dbReference type="Proteomes" id="UP000041254"/>
    </source>
</evidence>
<organism evidence="1 2">
    <name type="scientific">Vitrella brassicaformis (strain CCMP3155)</name>
    <dbReference type="NCBI Taxonomy" id="1169540"/>
    <lineage>
        <taxon>Eukaryota</taxon>
        <taxon>Sar</taxon>
        <taxon>Alveolata</taxon>
        <taxon>Colpodellida</taxon>
        <taxon>Vitrellaceae</taxon>
        <taxon>Vitrella</taxon>
    </lineage>
</organism>
<dbReference type="InParanoid" id="A0A0G4H5S9"/>
<sequence>MSDAVPDELWRRRILPSLLVHEVVCVRATCRAKSALVTAGVLVERIDGSLARLTLTGLIDIDRTGPPLIHLCAGGGLCAGAGQQPGLAGLPLVLSAQWLMANLPSKTAFHQLPLAMAIYRLFGHMLTYRGQSLAVQQAGNGAYRIGNVSFRVVPLSELPVNHDYTDGYQTTDPVIRHDTCLYRSFSSSLVESLFIEWGYEEGVGVRWVLQARINQNDPRYRPLLTVAISEQQGGIAVDYRYDRGNLNANPADCRYVLVSGFRPDEVVAAHLSVYGGYIYLHTTEPSAANRPHPLADRYPVSMPR</sequence>
<gene>
    <name evidence="1" type="ORF">Vbra_6627</name>
</gene>
<name>A0A0G4H5S9_VITBC</name>
<dbReference type="Proteomes" id="UP000041254">
    <property type="component" value="Unassembled WGS sequence"/>
</dbReference>
<proteinExistence type="predicted"/>
<dbReference type="EMBL" id="CDMY01001028">
    <property type="protein sequence ID" value="CEM39198.1"/>
    <property type="molecule type" value="Genomic_DNA"/>
</dbReference>
<dbReference type="AlphaFoldDB" id="A0A0G4H5S9"/>